<organism evidence="2">
    <name type="scientific">Siphoviridae sp. ctSP74</name>
    <dbReference type="NCBI Taxonomy" id="2826343"/>
    <lineage>
        <taxon>Viruses</taxon>
        <taxon>Duplodnaviria</taxon>
        <taxon>Heunggongvirae</taxon>
        <taxon>Uroviricota</taxon>
        <taxon>Caudoviricetes</taxon>
    </lineage>
</organism>
<dbReference type="Gene3D" id="1.10.260.40">
    <property type="entry name" value="lambda repressor-like DNA-binding domains"/>
    <property type="match status" value="1"/>
</dbReference>
<protein>
    <submittedName>
        <fullName evidence="2">Cro/C1-type HTH DNA-binding domain protein</fullName>
    </submittedName>
</protein>
<dbReference type="SMART" id="SM00530">
    <property type="entry name" value="HTH_XRE"/>
    <property type="match status" value="1"/>
</dbReference>
<evidence type="ECO:0000313" key="2">
    <source>
        <dbReference type="EMBL" id="DAD96566.1"/>
    </source>
</evidence>
<dbReference type="InterPro" id="IPR001387">
    <property type="entry name" value="Cro/C1-type_HTH"/>
</dbReference>
<dbReference type="EMBL" id="BK015221">
    <property type="protein sequence ID" value="DAD96566.1"/>
    <property type="molecule type" value="Genomic_DNA"/>
</dbReference>
<keyword evidence="2" id="KW-0238">DNA-binding</keyword>
<dbReference type="PROSITE" id="PS50943">
    <property type="entry name" value="HTH_CROC1"/>
    <property type="match status" value="1"/>
</dbReference>
<dbReference type="CDD" id="cd00093">
    <property type="entry name" value="HTH_XRE"/>
    <property type="match status" value="1"/>
</dbReference>
<dbReference type="GO" id="GO:0003677">
    <property type="term" value="F:DNA binding"/>
    <property type="evidence" value="ECO:0007669"/>
    <property type="project" value="UniProtKB-KW"/>
</dbReference>
<dbReference type="SUPFAM" id="SSF47413">
    <property type="entry name" value="lambda repressor-like DNA-binding domains"/>
    <property type="match status" value="1"/>
</dbReference>
<feature type="domain" description="HTH cro/C1-type" evidence="1">
    <location>
        <begin position="19"/>
        <end position="74"/>
    </location>
</feature>
<dbReference type="Pfam" id="PF01381">
    <property type="entry name" value="HTH_3"/>
    <property type="match status" value="1"/>
</dbReference>
<sequence>MKISKQNSNEAIPTFKYLLKTKQEETGISCEQIAKLTGIPYSTVGRIRYNSIKSIKLEHVVKIAKVLDIDLNELKGE</sequence>
<proteinExistence type="predicted"/>
<dbReference type="InterPro" id="IPR010982">
    <property type="entry name" value="Lambda_DNA-bd_dom_sf"/>
</dbReference>
<name>A0A8S5NPA5_9CAUD</name>
<evidence type="ECO:0000259" key="1">
    <source>
        <dbReference type="PROSITE" id="PS50943"/>
    </source>
</evidence>
<accession>A0A8S5NPA5</accession>
<reference evidence="2" key="1">
    <citation type="journal article" date="2021" name="Proc. Natl. Acad. Sci. U.S.A.">
        <title>A Catalog of Tens of Thousands of Viruses from Human Metagenomes Reveals Hidden Associations with Chronic Diseases.</title>
        <authorList>
            <person name="Tisza M.J."/>
            <person name="Buck C.B."/>
        </authorList>
    </citation>
    <scope>NUCLEOTIDE SEQUENCE</scope>
    <source>
        <strain evidence="2">CtSP74</strain>
    </source>
</reference>